<proteinExistence type="predicted"/>
<accession>R7WIQ1</accession>
<keyword evidence="3" id="KW-1185">Reference proteome</keyword>
<dbReference type="AlphaFoldDB" id="R7WIQ1"/>
<evidence type="ECO:0000313" key="3">
    <source>
        <dbReference type="Proteomes" id="UP000013525"/>
    </source>
</evidence>
<gene>
    <name evidence="2" type="ORF">Rrhod_3589</name>
</gene>
<sequence length="69" mass="7352">MQTSVSGITGTRSCNRDATSLRLRVGVDVSDTTDRVSDVLDIAAVWPASRHPEPGGADRADTWDQARPG</sequence>
<evidence type="ECO:0000313" key="2">
    <source>
        <dbReference type="EMBL" id="EOM75091.1"/>
    </source>
</evidence>
<evidence type="ECO:0000256" key="1">
    <source>
        <dbReference type="SAM" id="MobiDB-lite"/>
    </source>
</evidence>
<feature type="region of interest" description="Disordered" evidence="1">
    <location>
        <begin position="48"/>
        <end position="69"/>
    </location>
</feature>
<dbReference type="EMBL" id="APMY01000106">
    <property type="protein sequence ID" value="EOM75091.1"/>
    <property type="molecule type" value="Genomic_DNA"/>
</dbReference>
<feature type="compositionally biased region" description="Basic and acidic residues" evidence="1">
    <location>
        <begin position="50"/>
        <end position="69"/>
    </location>
</feature>
<name>R7WIQ1_9NOCA</name>
<organism evidence="2 3">
    <name type="scientific">Rhodococcus rhodnii LMG 5362</name>
    <dbReference type="NCBI Taxonomy" id="1273125"/>
    <lineage>
        <taxon>Bacteria</taxon>
        <taxon>Bacillati</taxon>
        <taxon>Actinomycetota</taxon>
        <taxon>Actinomycetes</taxon>
        <taxon>Mycobacteriales</taxon>
        <taxon>Nocardiaceae</taxon>
        <taxon>Rhodococcus</taxon>
    </lineage>
</organism>
<comment type="caution">
    <text evidence="2">The sequence shown here is derived from an EMBL/GenBank/DDBJ whole genome shotgun (WGS) entry which is preliminary data.</text>
</comment>
<protein>
    <submittedName>
        <fullName evidence="2">Uncharacterized protein</fullName>
    </submittedName>
</protein>
<reference evidence="2 3" key="1">
    <citation type="journal article" date="2013" name="Genome Announc.">
        <title>Draft Genome Sequence of Rhodococcus rhodnii Strain LMG5362, a Symbiont of Rhodnius prolixus (Hemiptera, Reduviidae, Triatominae), the Principle Vector of Trypanosoma cruzi.</title>
        <authorList>
            <person name="Pachebat J.A."/>
            <person name="van Keulen G."/>
            <person name="Whitten M.M."/>
            <person name="Girdwood S."/>
            <person name="Del Sol R."/>
            <person name="Dyson P.J."/>
            <person name="Facey P.D."/>
        </authorList>
    </citation>
    <scope>NUCLEOTIDE SEQUENCE [LARGE SCALE GENOMIC DNA]</scope>
    <source>
        <strain evidence="2 3">LMG 5362</strain>
    </source>
</reference>
<dbReference type="Proteomes" id="UP000013525">
    <property type="component" value="Unassembled WGS sequence"/>
</dbReference>